<protein>
    <submittedName>
        <fullName evidence="1">Uncharacterized protein</fullName>
    </submittedName>
</protein>
<sequence>MVMSCSYFACSVPVLSTAAARLALRLGTGGGGQKLLSAVVAAKVEHLSIALGVESGGFVHGHSADGVFGHGFRFFHGHVSFSVNGVTVF</sequence>
<reference evidence="1" key="1">
    <citation type="submission" date="2019-08" db="EMBL/GenBank/DDBJ databases">
        <authorList>
            <person name="Kucharzyk K."/>
            <person name="Murdoch R.W."/>
            <person name="Higgins S."/>
            <person name="Loffler F."/>
        </authorList>
    </citation>
    <scope>NUCLEOTIDE SEQUENCE</scope>
</reference>
<dbReference type="EMBL" id="VSSQ01116064">
    <property type="protein sequence ID" value="MPN51199.1"/>
    <property type="molecule type" value="Genomic_DNA"/>
</dbReference>
<proteinExistence type="predicted"/>
<comment type="caution">
    <text evidence="1">The sequence shown here is derived from an EMBL/GenBank/DDBJ whole genome shotgun (WGS) entry which is preliminary data.</text>
</comment>
<organism evidence="1">
    <name type="scientific">bioreactor metagenome</name>
    <dbReference type="NCBI Taxonomy" id="1076179"/>
    <lineage>
        <taxon>unclassified sequences</taxon>
        <taxon>metagenomes</taxon>
        <taxon>ecological metagenomes</taxon>
    </lineage>
</organism>
<accession>A0A645IL55</accession>
<name>A0A645IL55_9ZZZZ</name>
<dbReference type="AlphaFoldDB" id="A0A645IL55"/>
<evidence type="ECO:0000313" key="1">
    <source>
        <dbReference type="EMBL" id="MPN51199.1"/>
    </source>
</evidence>
<gene>
    <name evidence="1" type="ORF">SDC9_198841</name>
</gene>